<protein>
    <recommendedName>
        <fullName evidence="1">Elongation factor 2</fullName>
    </recommendedName>
</protein>
<keyword evidence="6" id="KW-1185">Reference proteome</keyword>
<dbReference type="SUPFAM" id="SSF54211">
    <property type="entry name" value="Ribosomal protein S5 domain 2-like"/>
    <property type="match status" value="1"/>
</dbReference>
<name>L9KUD9_TUPCH</name>
<dbReference type="InterPro" id="IPR020568">
    <property type="entry name" value="Ribosomal_Su5_D2-typ_SF"/>
</dbReference>
<dbReference type="Gene3D" id="3.30.230.10">
    <property type="match status" value="1"/>
</dbReference>
<proteinExistence type="predicted"/>
<keyword evidence="3 5" id="KW-0251">Elongation factor</keyword>
<keyword evidence="3 5" id="KW-0648">Protein biosynthesis</keyword>
<dbReference type="AlphaFoldDB" id="L9KUD9"/>
<dbReference type="InParanoid" id="L9KUD9"/>
<keyword evidence="2" id="KW-0963">Cytoplasm</keyword>
<organism evidence="5 6">
    <name type="scientific">Tupaia chinensis</name>
    <name type="common">Chinese tree shrew</name>
    <name type="synonym">Tupaia belangeri chinensis</name>
    <dbReference type="NCBI Taxonomy" id="246437"/>
    <lineage>
        <taxon>Eukaryota</taxon>
        <taxon>Metazoa</taxon>
        <taxon>Chordata</taxon>
        <taxon>Craniata</taxon>
        <taxon>Vertebrata</taxon>
        <taxon>Euteleostomi</taxon>
        <taxon>Mammalia</taxon>
        <taxon>Eutheria</taxon>
        <taxon>Euarchontoglires</taxon>
        <taxon>Scandentia</taxon>
        <taxon>Tupaiidae</taxon>
        <taxon>Tupaia</taxon>
    </lineage>
</organism>
<dbReference type="GO" id="GO:1990904">
    <property type="term" value="C:ribonucleoprotein complex"/>
    <property type="evidence" value="ECO:0007669"/>
    <property type="project" value="TreeGrafter"/>
</dbReference>
<dbReference type="PANTHER" id="PTHR42908:SF35">
    <property type="entry name" value="ELONGATION FACTOR 2"/>
    <property type="match status" value="1"/>
</dbReference>
<evidence type="ECO:0000256" key="2">
    <source>
        <dbReference type="ARBA" id="ARBA00022490"/>
    </source>
</evidence>
<dbReference type="STRING" id="246437.L9KUD9"/>
<dbReference type="GO" id="GO:0043022">
    <property type="term" value="F:ribosome binding"/>
    <property type="evidence" value="ECO:0007669"/>
    <property type="project" value="TreeGrafter"/>
</dbReference>
<dbReference type="Proteomes" id="UP000011518">
    <property type="component" value="Unassembled WGS sequence"/>
</dbReference>
<evidence type="ECO:0000256" key="3">
    <source>
        <dbReference type="ARBA" id="ARBA00022768"/>
    </source>
</evidence>
<accession>L9KUD9</accession>
<reference evidence="6" key="2">
    <citation type="journal article" date="2013" name="Nat. Commun.">
        <title>Genome of the Chinese tree shrew.</title>
        <authorList>
            <person name="Fan Y."/>
            <person name="Huang Z.Y."/>
            <person name="Cao C.C."/>
            <person name="Chen C.S."/>
            <person name="Chen Y.X."/>
            <person name="Fan D.D."/>
            <person name="He J."/>
            <person name="Hou H.L."/>
            <person name="Hu L."/>
            <person name="Hu X.T."/>
            <person name="Jiang X.T."/>
            <person name="Lai R."/>
            <person name="Lang Y.S."/>
            <person name="Liang B."/>
            <person name="Liao S.G."/>
            <person name="Mu D."/>
            <person name="Ma Y.Y."/>
            <person name="Niu Y.Y."/>
            <person name="Sun X.Q."/>
            <person name="Xia J.Q."/>
            <person name="Xiao J."/>
            <person name="Xiong Z.Q."/>
            <person name="Xu L."/>
            <person name="Yang L."/>
            <person name="Zhang Y."/>
            <person name="Zhao W."/>
            <person name="Zhao X.D."/>
            <person name="Zheng Y.T."/>
            <person name="Zhou J.M."/>
            <person name="Zhu Y.B."/>
            <person name="Zhang G.J."/>
            <person name="Wang J."/>
            <person name="Yao Y.G."/>
        </authorList>
    </citation>
    <scope>NUCLEOTIDE SEQUENCE [LARGE SCALE GENOMIC DNA]</scope>
</reference>
<dbReference type="GO" id="GO:0003746">
    <property type="term" value="F:translation elongation factor activity"/>
    <property type="evidence" value="ECO:0007669"/>
    <property type="project" value="UniProtKB-KW"/>
</dbReference>
<evidence type="ECO:0000256" key="1">
    <source>
        <dbReference type="ARBA" id="ARBA00017891"/>
    </source>
</evidence>
<evidence type="ECO:0000313" key="6">
    <source>
        <dbReference type="Proteomes" id="UP000011518"/>
    </source>
</evidence>
<reference evidence="6" key="1">
    <citation type="submission" date="2012-07" db="EMBL/GenBank/DDBJ databases">
        <title>Genome of the Chinese tree shrew, a rising model animal genetically related to primates.</title>
        <authorList>
            <person name="Zhang G."/>
            <person name="Fan Y."/>
            <person name="Yao Y."/>
            <person name="Huang Z."/>
        </authorList>
    </citation>
    <scope>NUCLEOTIDE SEQUENCE [LARGE SCALE GENOMIC DNA]</scope>
</reference>
<evidence type="ECO:0000313" key="5">
    <source>
        <dbReference type="EMBL" id="ELW66079.1"/>
    </source>
</evidence>
<dbReference type="GO" id="GO:0003924">
    <property type="term" value="F:GTPase activity"/>
    <property type="evidence" value="ECO:0007669"/>
    <property type="project" value="TreeGrafter"/>
</dbReference>
<dbReference type="EMBL" id="KB320663">
    <property type="protein sequence ID" value="ELW66079.1"/>
    <property type="molecule type" value="Genomic_DNA"/>
</dbReference>
<dbReference type="GO" id="GO:0005829">
    <property type="term" value="C:cytosol"/>
    <property type="evidence" value="ECO:0007669"/>
    <property type="project" value="TreeGrafter"/>
</dbReference>
<comment type="function">
    <text evidence="4">Catalyzes the GTP-dependent ribosomal translocation step during translation elongation. During this step, the ribosome changes from the pre-translocational (PRE) to the post-translocational (POST) state as the newly formed A-site-bound peptidyl-tRNA and P-site-bound deacylated tRNA move to the P and E sites, respectively. Catalyzes the coordinated movement of the two tRNA molecules, the mRNA and conformational changes in the ribosome.</text>
</comment>
<dbReference type="PANTHER" id="PTHR42908">
    <property type="entry name" value="TRANSLATION ELONGATION FACTOR-RELATED"/>
    <property type="match status" value="1"/>
</dbReference>
<sequence>MIGLDDCVSVRKDLEDLEEDHTCIPMKKFNHVISYHETVSKESNVLCLFKSPNKHNWMYMKAWPFPDGLAKNIDKARCLRTRSTGPNILTDITKGMQYLNEIKDSMVASF</sequence>
<gene>
    <name evidence="5" type="ORF">TREES_T100014823</name>
</gene>
<evidence type="ECO:0000256" key="4">
    <source>
        <dbReference type="ARBA" id="ARBA00024731"/>
    </source>
</evidence>
<dbReference type="InterPro" id="IPR014721">
    <property type="entry name" value="Ribsml_uS5_D2-typ_fold_subgr"/>
</dbReference>